<protein>
    <submittedName>
        <fullName evidence="8">GtrA family protein</fullName>
    </submittedName>
</protein>
<comment type="subcellular location">
    <subcellularLocation>
        <location evidence="1">Membrane</location>
        <topology evidence="1">Multi-pass membrane protein</topology>
    </subcellularLocation>
</comment>
<evidence type="ECO:0000259" key="7">
    <source>
        <dbReference type="Pfam" id="PF04138"/>
    </source>
</evidence>
<gene>
    <name evidence="8" type="ORF">NITMOv2_3377</name>
</gene>
<dbReference type="RefSeq" id="WP_053380726.1">
    <property type="nucleotide sequence ID" value="NZ_CP011801.1"/>
</dbReference>
<feature type="transmembrane region" description="Helical" evidence="6">
    <location>
        <begin position="96"/>
        <end position="117"/>
    </location>
</feature>
<dbReference type="GO" id="GO:0005886">
    <property type="term" value="C:plasma membrane"/>
    <property type="evidence" value="ECO:0007669"/>
    <property type="project" value="TreeGrafter"/>
</dbReference>
<name>A0A0K2GFY7_NITMO</name>
<dbReference type="EMBL" id="CP011801">
    <property type="protein sequence ID" value="ALA59769.1"/>
    <property type="molecule type" value="Genomic_DNA"/>
</dbReference>
<feature type="transmembrane region" description="Helical" evidence="6">
    <location>
        <begin position="123"/>
        <end position="143"/>
    </location>
</feature>
<sequence>MKSLSANDRKDGMAEYVVWKLDGELIRKVACFLSIGGGITLAHYVILIFSVRGFGIDPVLASSSGYGVAAVINYYLNSRFTFRYQKSHRAAFLKFLLVALVGFLLNGIIMHICVARLSLHYLMAQVLATVIVLGWNFSANYAWSFR</sequence>
<dbReference type="AlphaFoldDB" id="A0A0K2GFY7"/>
<evidence type="ECO:0000313" key="9">
    <source>
        <dbReference type="Proteomes" id="UP000069205"/>
    </source>
</evidence>
<feature type="transmembrane region" description="Helical" evidence="6">
    <location>
        <begin position="29"/>
        <end position="49"/>
    </location>
</feature>
<dbReference type="OrthoDB" id="9811884at2"/>
<evidence type="ECO:0000256" key="3">
    <source>
        <dbReference type="ARBA" id="ARBA00022692"/>
    </source>
</evidence>
<evidence type="ECO:0000256" key="6">
    <source>
        <dbReference type="SAM" id="Phobius"/>
    </source>
</evidence>
<feature type="transmembrane region" description="Helical" evidence="6">
    <location>
        <begin position="55"/>
        <end position="76"/>
    </location>
</feature>
<dbReference type="PANTHER" id="PTHR38459">
    <property type="entry name" value="PROPHAGE BACTOPRENOL-LINKED GLUCOSE TRANSLOCASE HOMOLOG"/>
    <property type="match status" value="1"/>
</dbReference>
<dbReference type="InterPro" id="IPR051401">
    <property type="entry name" value="GtrA_CellWall_Glycosyl"/>
</dbReference>
<feature type="domain" description="GtrA/DPMS transmembrane" evidence="7">
    <location>
        <begin position="32"/>
        <end position="145"/>
    </location>
</feature>
<dbReference type="Pfam" id="PF04138">
    <property type="entry name" value="GtrA_DPMS_TM"/>
    <property type="match status" value="1"/>
</dbReference>
<keyword evidence="4 6" id="KW-1133">Transmembrane helix</keyword>
<dbReference type="PATRIC" id="fig|42253.5.peg.3331"/>
<evidence type="ECO:0000256" key="1">
    <source>
        <dbReference type="ARBA" id="ARBA00004141"/>
    </source>
</evidence>
<dbReference type="Proteomes" id="UP000069205">
    <property type="component" value="Chromosome"/>
</dbReference>
<evidence type="ECO:0000313" key="8">
    <source>
        <dbReference type="EMBL" id="ALA59769.1"/>
    </source>
</evidence>
<dbReference type="GO" id="GO:0000271">
    <property type="term" value="P:polysaccharide biosynthetic process"/>
    <property type="evidence" value="ECO:0007669"/>
    <property type="project" value="InterPro"/>
</dbReference>
<reference evidence="8 9" key="1">
    <citation type="journal article" date="2015" name="Proc. Natl. Acad. Sci. U.S.A.">
        <title>Expanded metabolic versatility of ubiquitous nitrite-oxidizing bacteria from the genus Nitrospira.</title>
        <authorList>
            <person name="Koch H."/>
            <person name="Lucker S."/>
            <person name="Albertsen M."/>
            <person name="Kitzinger K."/>
            <person name="Herbold C."/>
            <person name="Spieck E."/>
            <person name="Nielsen P.H."/>
            <person name="Wagner M."/>
            <person name="Daims H."/>
        </authorList>
    </citation>
    <scope>NUCLEOTIDE SEQUENCE [LARGE SCALE GENOMIC DNA]</scope>
    <source>
        <strain evidence="8 9">NSP M-1</strain>
    </source>
</reference>
<keyword evidence="3 6" id="KW-0812">Transmembrane</keyword>
<dbReference type="InterPro" id="IPR007267">
    <property type="entry name" value="GtrA_DPMS_TM"/>
</dbReference>
<proteinExistence type="inferred from homology"/>
<dbReference type="KEGG" id="nmv:NITMOv2_3377"/>
<organism evidence="8 9">
    <name type="scientific">Nitrospira moscoviensis</name>
    <dbReference type="NCBI Taxonomy" id="42253"/>
    <lineage>
        <taxon>Bacteria</taxon>
        <taxon>Pseudomonadati</taxon>
        <taxon>Nitrospirota</taxon>
        <taxon>Nitrospiria</taxon>
        <taxon>Nitrospirales</taxon>
        <taxon>Nitrospiraceae</taxon>
        <taxon>Nitrospira</taxon>
    </lineage>
</organism>
<comment type="similarity">
    <text evidence="2">Belongs to the GtrA family.</text>
</comment>
<evidence type="ECO:0000256" key="2">
    <source>
        <dbReference type="ARBA" id="ARBA00009399"/>
    </source>
</evidence>
<evidence type="ECO:0000256" key="5">
    <source>
        <dbReference type="ARBA" id="ARBA00023136"/>
    </source>
</evidence>
<accession>A0A0K2GFY7</accession>
<keyword evidence="9" id="KW-1185">Reference proteome</keyword>
<keyword evidence="5 6" id="KW-0472">Membrane</keyword>
<evidence type="ECO:0000256" key="4">
    <source>
        <dbReference type="ARBA" id="ARBA00022989"/>
    </source>
</evidence>
<dbReference type="STRING" id="42253.NITMOv2_3377"/>
<dbReference type="PANTHER" id="PTHR38459:SF1">
    <property type="entry name" value="PROPHAGE BACTOPRENOL-LINKED GLUCOSE TRANSLOCASE HOMOLOG"/>
    <property type="match status" value="1"/>
</dbReference>